<reference evidence="6 7" key="1">
    <citation type="submission" date="2014-10" db="EMBL/GenBank/DDBJ databases">
        <title>Draft genome of the hookworm Ancylostoma caninum.</title>
        <authorList>
            <person name="Mitreva M."/>
        </authorList>
    </citation>
    <scope>NUCLEOTIDE SEQUENCE [LARGE SCALE GENOMIC DNA]</scope>
    <source>
        <strain evidence="6 7">Baltimore</strain>
    </source>
</reference>
<evidence type="ECO:0000256" key="5">
    <source>
        <dbReference type="SAM" id="MobiDB-lite"/>
    </source>
</evidence>
<dbReference type="Proteomes" id="UP000252519">
    <property type="component" value="Unassembled WGS sequence"/>
</dbReference>
<comment type="caution">
    <text evidence="6">The sequence shown here is derived from an EMBL/GenBank/DDBJ whole genome shotgun (WGS) entry which is preliminary data.</text>
</comment>
<dbReference type="GO" id="GO:0007051">
    <property type="term" value="P:spindle organization"/>
    <property type="evidence" value="ECO:0007669"/>
    <property type="project" value="TreeGrafter"/>
</dbReference>
<dbReference type="GO" id="GO:0005737">
    <property type="term" value="C:cytoplasm"/>
    <property type="evidence" value="ECO:0007669"/>
    <property type="project" value="UniProtKB-SubCell"/>
</dbReference>
<dbReference type="Pfam" id="PF00612">
    <property type="entry name" value="IQ"/>
    <property type="match status" value="3"/>
</dbReference>
<dbReference type="GO" id="GO:0000922">
    <property type="term" value="C:spindle pole"/>
    <property type="evidence" value="ECO:0007669"/>
    <property type="project" value="TreeGrafter"/>
</dbReference>
<evidence type="ECO:0000313" key="7">
    <source>
        <dbReference type="Proteomes" id="UP000252519"/>
    </source>
</evidence>
<dbReference type="AlphaFoldDB" id="A0A368FTI5"/>
<dbReference type="OrthoDB" id="407555at2759"/>
<comment type="subcellular location">
    <subcellularLocation>
        <location evidence="1">Cytoplasm</location>
    </subcellularLocation>
</comment>
<dbReference type="InterPro" id="IPR051185">
    <property type="entry name" value="ASPM"/>
</dbReference>
<feature type="region of interest" description="Disordered" evidence="5">
    <location>
        <begin position="207"/>
        <end position="232"/>
    </location>
</feature>
<dbReference type="PANTHER" id="PTHR22706:SF1">
    <property type="entry name" value="ASSEMBLY FACTOR FOR SPINDLE MICROTUBULES"/>
    <property type="match status" value="1"/>
</dbReference>
<dbReference type="CDD" id="cd23767">
    <property type="entry name" value="IQCD"/>
    <property type="match status" value="1"/>
</dbReference>
<organism evidence="6 7">
    <name type="scientific">Ancylostoma caninum</name>
    <name type="common">Dog hookworm</name>
    <dbReference type="NCBI Taxonomy" id="29170"/>
    <lineage>
        <taxon>Eukaryota</taxon>
        <taxon>Metazoa</taxon>
        <taxon>Ecdysozoa</taxon>
        <taxon>Nematoda</taxon>
        <taxon>Chromadorea</taxon>
        <taxon>Rhabditida</taxon>
        <taxon>Rhabditina</taxon>
        <taxon>Rhabditomorpha</taxon>
        <taxon>Strongyloidea</taxon>
        <taxon>Ancylostomatidae</taxon>
        <taxon>Ancylostomatinae</taxon>
        <taxon>Ancylostoma</taxon>
    </lineage>
</organism>
<dbReference type="PROSITE" id="PS50096">
    <property type="entry name" value="IQ"/>
    <property type="match status" value="2"/>
</dbReference>
<dbReference type="STRING" id="29170.A0A368FTI5"/>
<protein>
    <recommendedName>
        <fullName evidence="8">IQ calmodulin-binding motif protein</fullName>
    </recommendedName>
</protein>
<keyword evidence="7" id="KW-1185">Reference proteome</keyword>
<dbReference type="InterPro" id="IPR000048">
    <property type="entry name" value="IQ_motif_EF-hand-BS"/>
</dbReference>
<keyword evidence="3" id="KW-0677">Repeat</keyword>
<dbReference type="GO" id="GO:0000278">
    <property type="term" value="P:mitotic cell cycle"/>
    <property type="evidence" value="ECO:0007669"/>
    <property type="project" value="TreeGrafter"/>
</dbReference>
<sequence length="257" mass="28808">MDGEQREVYGAAMVIQRAYREYRARNTSRRQADAERRAAVTIQSCYRRYKQFCYFKKLHNAAIVVQKHFRLKKMNQTEQSSCPTTEVPEHPTLNGQSIRIQVPQNNSTLLREHRAATTIQLAYRGHRKRQAAARKIQKFMKESRMNTSMMDSGFAVRKEKYRGSCVRNCSCSGDGASCDQGAMDASCGGERGGTALVLRKIQELSDGGLGAPLTMPQPQSQSKPQTQVTTSGTHMVTQPQIGISSHNVTMMDLNGNR</sequence>
<dbReference type="GO" id="GO:0005516">
    <property type="term" value="F:calmodulin binding"/>
    <property type="evidence" value="ECO:0007669"/>
    <property type="project" value="UniProtKB-KW"/>
</dbReference>
<gene>
    <name evidence="6" type="ORF">ANCCAN_18736</name>
</gene>
<dbReference type="Gene3D" id="1.20.5.190">
    <property type="match status" value="1"/>
</dbReference>
<evidence type="ECO:0000256" key="3">
    <source>
        <dbReference type="ARBA" id="ARBA00022737"/>
    </source>
</evidence>
<dbReference type="SMART" id="SM00015">
    <property type="entry name" value="IQ"/>
    <property type="match status" value="3"/>
</dbReference>
<evidence type="ECO:0000256" key="2">
    <source>
        <dbReference type="ARBA" id="ARBA00022490"/>
    </source>
</evidence>
<keyword evidence="2" id="KW-0963">Cytoplasm</keyword>
<name>A0A368FTI5_ANCCA</name>
<dbReference type="GO" id="GO:0051295">
    <property type="term" value="P:establishment of meiotic spindle localization"/>
    <property type="evidence" value="ECO:0007669"/>
    <property type="project" value="TreeGrafter"/>
</dbReference>
<feature type="compositionally biased region" description="Low complexity" evidence="5">
    <location>
        <begin position="216"/>
        <end position="231"/>
    </location>
</feature>
<dbReference type="PANTHER" id="PTHR22706">
    <property type="entry name" value="ASSEMBLY FACTOR FOR SPINDLE MICROTUBULES"/>
    <property type="match status" value="1"/>
</dbReference>
<evidence type="ECO:0000256" key="1">
    <source>
        <dbReference type="ARBA" id="ARBA00004496"/>
    </source>
</evidence>
<keyword evidence="4" id="KW-0112">Calmodulin-binding</keyword>
<evidence type="ECO:0000256" key="4">
    <source>
        <dbReference type="ARBA" id="ARBA00022860"/>
    </source>
</evidence>
<evidence type="ECO:0000313" key="6">
    <source>
        <dbReference type="EMBL" id="RCN35402.1"/>
    </source>
</evidence>
<dbReference type="EMBL" id="JOJR01000667">
    <property type="protein sequence ID" value="RCN35402.1"/>
    <property type="molecule type" value="Genomic_DNA"/>
</dbReference>
<accession>A0A368FTI5</accession>
<proteinExistence type="predicted"/>
<evidence type="ECO:0008006" key="8">
    <source>
        <dbReference type="Google" id="ProtNLM"/>
    </source>
</evidence>